<reference evidence="2" key="1">
    <citation type="submission" date="2020-01" db="EMBL/GenBank/DDBJ databases">
        <title>Identification and distribution of gene clusters putatively required for synthesis of sphingolipid metabolism inhibitors in phylogenetically diverse species of the filamentous fungus Fusarium.</title>
        <authorList>
            <person name="Kim H.-S."/>
            <person name="Busman M."/>
            <person name="Brown D.W."/>
            <person name="Divon H."/>
            <person name="Uhlig S."/>
            <person name="Proctor R.H."/>
        </authorList>
    </citation>
    <scope>NUCLEOTIDE SEQUENCE</scope>
    <source>
        <strain evidence="2">NRRL 31653</strain>
    </source>
</reference>
<name>A0A9P5BKI4_9HYPO</name>
<evidence type="ECO:0000256" key="1">
    <source>
        <dbReference type="SAM" id="MobiDB-lite"/>
    </source>
</evidence>
<comment type="caution">
    <text evidence="2">The sequence shown here is derived from an EMBL/GenBank/DDBJ whole genome shotgun (WGS) entry which is preliminary data.</text>
</comment>
<feature type="region of interest" description="Disordered" evidence="1">
    <location>
        <begin position="114"/>
        <end position="154"/>
    </location>
</feature>
<organism evidence="2 3">
    <name type="scientific">Fusarium agapanthi</name>
    <dbReference type="NCBI Taxonomy" id="1803897"/>
    <lineage>
        <taxon>Eukaryota</taxon>
        <taxon>Fungi</taxon>
        <taxon>Dikarya</taxon>
        <taxon>Ascomycota</taxon>
        <taxon>Pezizomycotina</taxon>
        <taxon>Sordariomycetes</taxon>
        <taxon>Hypocreomycetidae</taxon>
        <taxon>Hypocreales</taxon>
        <taxon>Nectriaceae</taxon>
        <taxon>Fusarium</taxon>
        <taxon>Fusarium fujikuroi species complex</taxon>
    </lineage>
</organism>
<dbReference type="OrthoDB" id="5104005at2759"/>
<dbReference type="EMBL" id="LUFC02000008">
    <property type="protein sequence ID" value="KAF4503638.1"/>
    <property type="molecule type" value="Genomic_DNA"/>
</dbReference>
<feature type="compositionally biased region" description="Basic and acidic residues" evidence="1">
    <location>
        <begin position="65"/>
        <end position="89"/>
    </location>
</feature>
<feature type="compositionally biased region" description="Low complexity" evidence="1">
    <location>
        <begin position="114"/>
        <end position="124"/>
    </location>
</feature>
<feature type="compositionally biased region" description="Basic and acidic residues" evidence="1">
    <location>
        <begin position="125"/>
        <end position="154"/>
    </location>
</feature>
<dbReference type="AlphaFoldDB" id="A0A9P5BKI4"/>
<feature type="region of interest" description="Disordered" evidence="1">
    <location>
        <begin position="55"/>
        <end position="89"/>
    </location>
</feature>
<evidence type="ECO:0000313" key="3">
    <source>
        <dbReference type="Proteomes" id="UP000737391"/>
    </source>
</evidence>
<protein>
    <submittedName>
        <fullName evidence="2">Uncharacterized protein</fullName>
    </submittedName>
</protein>
<evidence type="ECO:0000313" key="2">
    <source>
        <dbReference type="EMBL" id="KAF4503638.1"/>
    </source>
</evidence>
<proteinExistence type="predicted"/>
<keyword evidence="3" id="KW-1185">Reference proteome</keyword>
<sequence>MASVGGSQPSPPSARQSLIHTQPSPVFLSAPINFSLYFFSLVAFGVTTQTLSVTDDTIMSSAPPRIEDTEHPSKRHRVDEDVPPENKDSVRITILKDENKALADEVSRLKQALEEAQNAASAANEAKDALKAENDELKKAQEQAREDMRRDEMR</sequence>
<dbReference type="Proteomes" id="UP000737391">
    <property type="component" value="Unassembled WGS sequence"/>
</dbReference>
<gene>
    <name evidence="2" type="ORF">FAGAP_126</name>
</gene>
<accession>A0A9P5BKI4</accession>